<dbReference type="PANTHER" id="PTHR24567">
    <property type="entry name" value="CRP FAMILY TRANSCRIPTIONAL REGULATORY PROTEIN"/>
    <property type="match status" value="1"/>
</dbReference>
<keyword evidence="3" id="KW-1185">Reference proteome</keyword>
<dbReference type="CDD" id="cd00038">
    <property type="entry name" value="CAP_ED"/>
    <property type="match status" value="1"/>
</dbReference>
<feature type="domain" description="Cyclic nucleotide-binding" evidence="1">
    <location>
        <begin position="18"/>
        <end position="119"/>
    </location>
</feature>
<accession>A0A5M6D9Z0</accession>
<dbReference type="SMART" id="SM00100">
    <property type="entry name" value="cNMP"/>
    <property type="match status" value="1"/>
</dbReference>
<evidence type="ECO:0000313" key="3">
    <source>
        <dbReference type="Proteomes" id="UP000324479"/>
    </source>
</evidence>
<dbReference type="InterPro" id="IPR050397">
    <property type="entry name" value="Env_Response_Regulators"/>
</dbReference>
<dbReference type="InterPro" id="IPR014710">
    <property type="entry name" value="RmlC-like_jellyroll"/>
</dbReference>
<gene>
    <name evidence="2" type="ORF">FYK55_08410</name>
</gene>
<dbReference type="RefSeq" id="WP_150075969.1">
    <property type="nucleotide sequence ID" value="NZ_VWOX01000004.1"/>
</dbReference>
<reference evidence="2 3" key="1">
    <citation type="submission" date="2019-08" db="EMBL/GenBank/DDBJ databases">
        <authorList>
            <person name="Dhanesh K."/>
            <person name="Kumar G."/>
            <person name="Sasikala C."/>
            <person name="Venkata Ramana C."/>
        </authorList>
    </citation>
    <scope>NUCLEOTIDE SEQUENCE [LARGE SCALE GENOMIC DNA]</scope>
    <source>
        <strain evidence="2 3">JC645</strain>
    </source>
</reference>
<dbReference type="Proteomes" id="UP000324479">
    <property type="component" value="Unassembled WGS sequence"/>
</dbReference>
<organism evidence="2 3">
    <name type="scientific">Roseiconus nitratireducens</name>
    <dbReference type="NCBI Taxonomy" id="2605748"/>
    <lineage>
        <taxon>Bacteria</taxon>
        <taxon>Pseudomonadati</taxon>
        <taxon>Planctomycetota</taxon>
        <taxon>Planctomycetia</taxon>
        <taxon>Pirellulales</taxon>
        <taxon>Pirellulaceae</taxon>
        <taxon>Roseiconus</taxon>
    </lineage>
</organism>
<protein>
    <submittedName>
        <fullName evidence="2">Crp/Fnr family transcriptional regulator</fullName>
    </submittedName>
</protein>
<dbReference type="InterPro" id="IPR000595">
    <property type="entry name" value="cNMP-bd_dom"/>
</dbReference>
<comment type="caution">
    <text evidence="2">The sequence shown here is derived from an EMBL/GenBank/DDBJ whole genome shotgun (WGS) entry which is preliminary data.</text>
</comment>
<dbReference type="Pfam" id="PF00027">
    <property type="entry name" value="cNMP_binding"/>
    <property type="match status" value="1"/>
</dbReference>
<evidence type="ECO:0000259" key="1">
    <source>
        <dbReference type="PROSITE" id="PS50042"/>
    </source>
</evidence>
<dbReference type="EMBL" id="VWOX01000004">
    <property type="protein sequence ID" value="KAA5544361.1"/>
    <property type="molecule type" value="Genomic_DNA"/>
</dbReference>
<dbReference type="AlphaFoldDB" id="A0A5M6D9Z0"/>
<dbReference type="InterPro" id="IPR018490">
    <property type="entry name" value="cNMP-bd_dom_sf"/>
</dbReference>
<sequence>MATQSVPRRLELLRAMPIFGGLKDETLQLVLEHSQQREFETDDYFFCEGDPGEFIYVLESGTALVERTWKGEPIILARLGPGDCFGEMSLIDLQPRLASIRAESECLAIEIPYRVFVTLCRQDTEQYAVIMMNLGREVSRRLRIAGERLFRFQQELGQQWFDEDLTGDG</sequence>
<evidence type="ECO:0000313" key="2">
    <source>
        <dbReference type="EMBL" id="KAA5544361.1"/>
    </source>
</evidence>
<dbReference type="GO" id="GO:0003700">
    <property type="term" value="F:DNA-binding transcription factor activity"/>
    <property type="evidence" value="ECO:0007669"/>
    <property type="project" value="TreeGrafter"/>
</dbReference>
<dbReference type="Gene3D" id="2.60.120.10">
    <property type="entry name" value="Jelly Rolls"/>
    <property type="match status" value="1"/>
</dbReference>
<proteinExistence type="predicted"/>
<name>A0A5M6D9Z0_9BACT</name>
<dbReference type="GO" id="GO:0005829">
    <property type="term" value="C:cytosol"/>
    <property type="evidence" value="ECO:0007669"/>
    <property type="project" value="TreeGrafter"/>
</dbReference>
<dbReference type="PROSITE" id="PS50042">
    <property type="entry name" value="CNMP_BINDING_3"/>
    <property type="match status" value="1"/>
</dbReference>
<dbReference type="PANTHER" id="PTHR24567:SF74">
    <property type="entry name" value="HTH-TYPE TRANSCRIPTIONAL REGULATOR ARCR"/>
    <property type="match status" value="1"/>
</dbReference>
<dbReference type="SUPFAM" id="SSF51206">
    <property type="entry name" value="cAMP-binding domain-like"/>
    <property type="match status" value="1"/>
</dbReference>